<name>A0A1D2M9P6_ORCCI</name>
<dbReference type="AlphaFoldDB" id="A0A1D2M9P6"/>
<dbReference type="OrthoDB" id="8947034at2759"/>
<feature type="compositionally biased region" description="Low complexity" evidence="1">
    <location>
        <begin position="105"/>
        <end position="123"/>
    </location>
</feature>
<dbReference type="STRING" id="48709.A0A1D2M9P6"/>
<dbReference type="InterPro" id="IPR024785">
    <property type="entry name" value="TORC_C"/>
</dbReference>
<protein>
    <submittedName>
        <fullName evidence="3">CREB-regulated transcription coactivator 1</fullName>
    </submittedName>
</protein>
<reference evidence="3 4" key="1">
    <citation type="journal article" date="2016" name="Genome Biol. Evol.">
        <title>Gene Family Evolution Reflects Adaptation to Soil Environmental Stressors in the Genome of the Collembolan Orchesella cincta.</title>
        <authorList>
            <person name="Faddeeva-Vakhrusheva A."/>
            <person name="Derks M.F."/>
            <person name="Anvar S.Y."/>
            <person name="Agamennone V."/>
            <person name="Suring W."/>
            <person name="Smit S."/>
            <person name="van Straalen N.M."/>
            <person name="Roelofs D."/>
        </authorList>
    </citation>
    <scope>NUCLEOTIDE SEQUENCE [LARGE SCALE GENOMIC DNA]</scope>
    <source>
        <tissue evidence="3">Mixed pool</tissue>
    </source>
</reference>
<dbReference type="PANTHER" id="PTHR13589:SF15">
    <property type="entry name" value="CREB-REGULATED TRANSCRIPTION COACTIVATOR, ISOFORM B"/>
    <property type="match status" value="1"/>
</dbReference>
<keyword evidence="4" id="KW-1185">Reference proteome</keyword>
<evidence type="ECO:0000256" key="1">
    <source>
        <dbReference type="SAM" id="MobiDB-lite"/>
    </source>
</evidence>
<organism evidence="3 4">
    <name type="scientific">Orchesella cincta</name>
    <name type="common">Springtail</name>
    <name type="synonym">Podura cincta</name>
    <dbReference type="NCBI Taxonomy" id="48709"/>
    <lineage>
        <taxon>Eukaryota</taxon>
        <taxon>Metazoa</taxon>
        <taxon>Ecdysozoa</taxon>
        <taxon>Arthropoda</taxon>
        <taxon>Hexapoda</taxon>
        <taxon>Collembola</taxon>
        <taxon>Entomobryomorpha</taxon>
        <taxon>Entomobryoidea</taxon>
        <taxon>Orchesellidae</taxon>
        <taxon>Orchesellinae</taxon>
        <taxon>Orchesella</taxon>
    </lineage>
</organism>
<dbReference type="Pfam" id="PF12886">
    <property type="entry name" value="TORC_C"/>
    <property type="match status" value="1"/>
</dbReference>
<dbReference type="GO" id="GO:0045944">
    <property type="term" value="P:positive regulation of transcription by RNA polymerase II"/>
    <property type="evidence" value="ECO:0007669"/>
    <property type="project" value="TreeGrafter"/>
</dbReference>
<dbReference type="InterPro" id="IPR024786">
    <property type="entry name" value="TORC"/>
</dbReference>
<sequence length="190" mass="20637">MLTAYRCPPRPSPQNSPSPFRPASPHDGLSAPPSPSAQPQSADSFYLSQQANALQQHFEQISMVDGTPQRNNNGHWQQGGAMANSGFYVYNNGQQQQIGATAGVTTQQSPSHHQPQTPQTPSSIPDIIFTEFLGSDCTDPLEDFLTSEAAAQAFREGLGPIDTGDFRMLDDPNLVLPDPQAEDAFRLDRL</sequence>
<comment type="caution">
    <text evidence="3">The sequence shown here is derived from an EMBL/GenBank/DDBJ whole genome shotgun (WGS) entry which is preliminary data.</text>
</comment>
<feature type="compositionally biased region" description="Pro residues" evidence="1">
    <location>
        <begin position="8"/>
        <end position="22"/>
    </location>
</feature>
<dbReference type="EMBL" id="LJIJ01002432">
    <property type="protein sequence ID" value="ODM89706.1"/>
    <property type="molecule type" value="Genomic_DNA"/>
</dbReference>
<proteinExistence type="predicted"/>
<evidence type="ECO:0000313" key="4">
    <source>
        <dbReference type="Proteomes" id="UP000094527"/>
    </source>
</evidence>
<dbReference type="GO" id="GO:0008140">
    <property type="term" value="F:cAMP response element binding protein binding"/>
    <property type="evidence" value="ECO:0007669"/>
    <property type="project" value="TreeGrafter"/>
</dbReference>
<dbReference type="Proteomes" id="UP000094527">
    <property type="component" value="Unassembled WGS sequence"/>
</dbReference>
<evidence type="ECO:0000313" key="3">
    <source>
        <dbReference type="EMBL" id="ODM89706.1"/>
    </source>
</evidence>
<gene>
    <name evidence="3" type="ORF">Ocin01_16976</name>
</gene>
<evidence type="ECO:0000259" key="2">
    <source>
        <dbReference type="Pfam" id="PF12886"/>
    </source>
</evidence>
<dbReference type="PANTHER" id="PTHR13589">
    <property type="entry name" value="CREB-REGULATED TRANSCRIPTION COACTIVATOR"/>
    <property type="match status" value="1"/>
</dbReference>
<dbReference type="GO" id="GO:0005634">
    <property type="term" value="C:nucleus"/>
    <property type="evidence" value="ECO:0007669"/>
    <property type="project" value="InterPro"/>
</dbReference>
<feature type="region of interest" description="Disordered" evidence="1">
    <location>
        <begin position="100"/>
        <end position="124"/>
    </location>
</feature>
<feature type="domain" description="Transducer of regulated CREB activity C-terminal" evidence="2">
    <location>
        <begin position="155"/>
        <end position="190"/>
    </location>
</feature>
<accession>A0A1D2M9P6</accession>
<dbReference type="GO" id="GO:0005737">
    <property type="term" value="C:cytoplasm"/>
    <property type="evidence" value="ECO:0007669"/>
    <property type="project" value="InterPro"/>
</dbReference>
<feature type="region of interest" description="Disordered" evidence="1">
    <location>
        <begin position="1"/>
        <end position="45"/>
    </location>
</feature>